<evidence type="ECO:0000313" key="2">
    <source>
        <dbReference type="EMBL" id="PKY52252.1"/>
    </source>
</evidence>
<proteinExistence type="predicted"/>
<feature type="region of interest" description="Disordered" evidence="1">
    <location>
        <begin position="67"/>
        <end position="88"/>
    </location>
</feature>
<gene>
    <name evidence="2" type="ORF">RhiirA4_425131</name>
    <name evidence="3" type="ORF">RhiirA4_427057</name>
</gene>
<dbReference type="EMBL" id="LLXI01001701">
    <property type="protein sequence ID" value="PKY54840.1"/>
    <property type="molecule type" value="Genomic_DNA"/>
</dbReference>
<protein>
    <submittedName>
        <fullName evidence="3">Uncharacterized protein</fullName>
    </submittedName>
</protein>
<evidence type="ECO:0000256" key="1">
    <source>
        <dbReference type="SAM" id="MobiDB-lite"/>
    </source>
</evidence>
<keyword evidence="4" id="KW-1185">Reference proteome</keyword>
<dbReference type="Proteomes" id="UP000234323">
    <property type="component" value="Unassembled WGS sequence"/>
</dbReference>
<sequence length="344" mass="39738">MSRIRSHLEEKKTKERAKTWESVEIRNQQLNLNLLKVNEQINQVLAYQALADEGELIIRGKNRQVDDDIIDDNNDNDNNDKSTDVSANQASSSIIPIAMGEVNRTILPSTGRDVVNVFRMWALPNNMEFILDPNDQRMAKIFTSAELDELRNMAKCHINLAINKDLWDFVELFCIAFVRRVDVLNASEDWWSANIINILIEFCYFDLGERDSEVRIKSGNKPDFHLIKSPQLMRGEIKREDDLKTDQQNTALQELSDELEFVFEKRVGIYVIHILGNGVYFGTEIDNFEIPTILRDIDKLIDGIQKVLISKVRFEESVKSIEIAKKVVYPSSPEICQYPIYPEK</sequence>
<dbReference type="EMBL" id="LLXI01001168">
    <property type="protein sequence ID" value="PKY52252.1"/>
    <property type="molecule type" value="Genomic_DNA"/>
</dbReference>
<evidence type="ECO:0000313" key="4">
    <source>
        <dbReference type="Proteomes" id="UP000234323"/>
    </source>
</evidence>
<accession>A0A2I1H7J9</accession>
<organism evidence="3 4">
    <name type="scientific">Rhizophagus irregularis</name>
    <dbReference type="NCBI Taxonomy" id="588596"/>
    <lineage>
        <taxon>Eukaryota</taxon>
        <taxon>Fungi</taxon>
        <taxon>Fungi incertae sedis</taxon>
        <taxon>Mucoromycota</taxon>
        <taxon>Glomeromycotina</taxon>
        <taxon>Glomeromycetes</taxon>
        <taxon>Glomerales</taxon>
        <taxon>Glomeraceae</taxon>
        <taxon>Rhizophagus</taxon>
    </lineage>
</organism>
<evidence type="ECO:0000313" key="3">
    <source>
        <dbReference type="EMBL" id="PKY54840.1"/>
    </source>
</evidence>
<feature type="compositionally biased region" description="Acidic residues" evidence="1">
    <location>
        <begin position="67"/>
        <end position="77"/>
    </location>
</feature>
<comment type="caution">
    <text evidence="3">The sequence shown here is derived from an EMBL/GenBank/DDBJ whole genome shotgun (WGS) entry which is preliminary data.</text>
</comment>
<reference evidence="3 4" key="1">
    <citation type="submission" date="2015-10" db="EMBL/GenBank/DDBJ databases">
        <title>Genome analyses suggest a sexual origin of heterokaryosis in a supposedly ancient asexual fungus.</title>
        <authorList>
            <person name="Ropars J."/>
            <person name="Sedzielewska K."/>
            <person name="Noel J."/>
            <person name="Charron P."/>
            <person name="Farinelli L."/>
            <person name="Marton T."/>
            <person name="Kruger M."/>
            <person name="Pelin A."/>
            <person name="Brachmann A."/>
            <person name="Corradi N."/>
        </authorList>
    </citation>
    <scope>NUCLEOTIDE SEQUENCE [LARGE SCALE GENOMIC DNA]</scope>
    <source>
        <strain evidence="3 4">A4</strain>
    </source>
</reference>
<name>A0A2I1H7J9_9GLOM</name>
<dbReference type="AlphaFoldDB" id="A0A2I1H7J9"/>